<keyword evidence="3" id="KW-0547">Nucleotide-binding</keyword>
<keyword evidence="5" id="KW-0347">Helicase</keyword>
<name>A0A0P1BMC3_9BASI</name>
<feature type="compositionally biased region" description="Basic and acidic residues" evidence="9">
    <location>
        <begin position="64"/>
        <end position="78"/>
    </location>
</feature>
<dbReference type="Gene3D" id="3.40.50.10810">
    <property type="entry name" value="Tandem AAA-ATPase domain"/>
    <property type="match status" value="1"/>
</dbReference>
<comment type="similarity">
    <text evidence="2">Belongs to the SNF2/RAD54 helicase family.</text>
</comment>
<dbReference type="GO" id="GO:0005524">
    <property type="term" value="F:ATP binding"/>
    <property type="evidence" value="ECO:0007669"/>
    <property type="project" value="UniProtKB-KW"/>
</dbReference>
<evidence type="ECO:0000313" key="12">
    <source>
        <dbReference type="EMBL" id="CEH17841.1"/>
    </source>
</evidence>
<keyword evidence="13" id="KW-1185">Reference proteome</keyword>
<evidence type="ECO:0000256" key="4">
    <source>
        <dbReference type="ARBA" id="ARBA00022801"/>
    </source>
</evidence>
<evidence type="ECO:0000256" key="1">
    <source>
        <dbReference type="ARBA" id="ARBA00004123"/>
    </source>
</evidence>
<keyword evidence="8" id="KW-0539">Nucleus</keyword>
<dbReference type="SMART" id="SM00487">
    <property type="entry name" value="DEXDc"/>
    <property type="match status" value="1"/>
</dbReference>
<keyword evidence="4" id="KW-0378">Hydrolase</keyword>
<dbReference type="PROSITE" id="PS51194">
    <property type="entry name" value="HELICASE_CTER"/>
    <property type="match status" value="1"/>
</dbReference>
<dbReference type="FunFam" id="3.40.50.10810:FF:000015">
    <property type="entry name" value="lymphoid-specific helicase isoform X1"/>
    <property type="match status" value="1"/>
</dbReference>
<feature type="region of interest" description="Disordered" evidence="9">
    <location>
        <begin position="195"/>
        <end position="243"/>
    </location>
</feature>
<proteinExistence type="inferred from homology"/>
<evidence type="ECO:0000256" key="2">
    <source>
        <dbReference type="ARBA" id="ARBA00007025"/>
    </source>
</evidence>
<feature type="compositionally biased region" description="Basic and acidic residues" evidence="9">
    <location>
        <begin position="592"/>
        <end position="601"/>
    </location>
</feature>
<evidence type="ECO:0000256" key="7">
    <source>
        <dbReference type="ARBA" id="ARBA00023054"/>
    </source>
</evidence>
<dbReference type="STRING" id="401625.A0A0P1BMC3"/>
<dbReference type="GO" id="GO:0016787">
    <property type="term" value="F:hydrolase activity"/>
    <property type="evidence" value="ECO:0007669"/>
    <property type="project" value="UniProtKB-KW"/>
</dbReference>
<dbReference type="GO" id="GO:0004386">
    <property type="term" value="F:helicase activity"/>
    <property type="evidence" value="ECO:0007669"/>
    <property type="project" value="UniProtKB-KW"/>
</dbReference>
<dbReference type="GO" id="GO:0044027">
    <property type="term" value="P:negative regulation of gene expression via chromosomal CpG island methylation"/>
    <property type="evidence" value="ECO:0007669"/>
    <property type="project" value="TreeGrafter"/>
</dbReference>
<dbReference type="InterPro" id="IPR027417">
    <property type="entry name" value="P-loop_NTPase"/>
</dbReference>
<feature type="compositionally biased region" description="Basic and acidic residues" evidence="9">
    <location>
        <begin position="123"/>
        <end position="139"/>
    </location>
</feature>
<feature type="region of interest" description="Disordered" evidence="9">
    <location>
        <begin position="926"/>
        <end position="982"/>
    </location>
</feature>
<dbReference type="GO" id="GO:0003682">
    <property type="term" value="F:chromatin binding"/>
    <property type="evidence" value="ECO:0007669"/>
    <property type="project" value="TreeGrafter"/>
</dbReference>
<feature type="compositionally biased region" description="Basic and acidic residues" evidence="9">
    <location>
        <begin position="957"/>
        <end position="970"/>
    </location>
</feature>
<dbReference type="PANTHER" id="PTHR47161:SF1">
    <property type="entry name" value="LYMPHOID-SPECIFIC HELICASE"/>
    <property type="match status" value="1"/>
</dbReference>
<feature type="region of interest" description="Disordered" evidence="9">
    <location>
        <begin position="554"/>
        <end position="611"/>
    </location>
</feature>
<dbReference type="Gene3D" id="3.40.50.300">
    <property type="entry name" value="P-loop containing nucleotide triphosphate hydrolases"/>
    <property type="match status" value="1"/>
</dbReference>
<dbReference type="Pfam" id="PF00271">
    <property type="entry name" value="Helicase_C"/>
    <property type="match status" value="1"/>
</dbReference>
<dbReference type="AlphaFoldDB" id="A0A0P1BMC3"/>
<comment type="subcellular location">
    <subcellularLocation>
        <location evidence="1">Nucleus</location>
    </subcellularLocation>
</comment>
<evidence type="ECO:0000256" key="6">
    <source>
        <dbReference type="ARBA" id="ARBA00022840"/>
    </source>
</evidence>
<dbReference type="InterPro" id="IPR049730">
    <property type="entry name" value="SNF2/RAD54-like_C"/>
</dbReference>
<dbReference type="CDD" id="cd18793">
    <property type="entry name" value="SF2_C_SNF"/>
    <property type="match status" value="1"/>
</dbReference>
<dbReference type="GO" id="GO:0006346">
    <property type="term" value="P:DNA methylation-dependent constitutive heterochromatin formation"/>
    <property type="evidence" value="ECO:0007669"/>
    <property type="project" value="TreeGrafter"/>
</dbReference>
<dbReference type="PANTHER" id="PTHR47161">
    <property type="entry name" value="LYMPHOID-SPECIFIC HELICASE"/>
    <property type="match status" value="1"/>
</dbReference>
<evidence type="ECO:0000256" key="9">
    <source>
        <dbReference type="SAM" id="MobiDB-lite"/>
    </source>
</evidence>
<evidence type="ECO:0000313" key="13">
    <source>
        <dbReference type="Proteomes" id="UP000054845"/>
    </source>
</evidence>
<dbReference type="InterPro" id="IPR038718">
    <property type="entry name" value="SNF2-like_sf"/>
</dbReference>
<feature type="domain" description="Helicase C-terminal" evidence="11">
    <location>
        <begin position="709"/>
        <end position="863"/>
    </location>
</feature>
<dbReference type="PROSITE" id="PS51192">
    <property type="entry name" value="HELICASE_ATP_BIND_1"/>
    <property type="match status" value="1"/>
</dbReference>
<feature type="compositionally biased region" description="Polar residues" evidence="9">
    <location>
        <begin position="1"/>
        <end position="17"/>
    </location>
</feature>
<evidence type="ECO:0000259" key="11">
    <source>
        <dbReference type="PROSITE" id="PS51194"/>
    </source>
</evidence>
<dbReference type="SUPFAM" id="SSF52540">
    <property type="entry name" value="P-loop containing nucleoside triphosphate hydrolases"/>
    <property type="match status" value="2"/>
</dbReference>
<evidence type="ECO:0000256" key="5">
    <source>
        <dbReference type="ARBA" id="ARBA00022806"/>
    </source>
</evidence>
<feature type="region of interest" description="Disordered" evidence="9">
    <location>
        <begin position="1"/>
        <end position="179"/>
    </location>
</feature>
<evidence type="ECO:0000256" key="3">
    <source>
        <dbReference type="ARBA" id="ARBA00022741"/>
    </source>
</evidence>
<dbReference type="OrthoDB" id="5857104at2759"/>
<dbReference type="Pfam" id="PF00176">
    <property type="entry name" value="SNF2-rel_dom"/>
    <property type="match status" value="1"/>
</dbReference>
<evidence type="ECO:0000259" key="10">
    <source>
        <dbReference type="PROSITE" id="PS51192"/>
    </source>
</evidence>
<feature type="domain" description="Helicase ATP-binding" evidence="10">
    <location>
        <begin position="264"/>
        <end position="435"/>
    </location>
</feature>
<keyword evidence="6" id="KW-0067">ATP-binding</keyword>
<dbReference type="SMART" id="SM00490">
    <property type="entry name" value="HELICc"/>
    <property type="match status" value="1"/>
</dbReference>
<dbReference type="InterPro" id="IPR001650">
    <property type="entry name" value="Helicase_C-like"/>
</dbReference>
<feature type="compositionally biased region" description="Basic and acidic residues" evidence="9">
    <location>
        <begin position="147"/>
        <end position="159"/>
    </location>
</feature>
<dbReference type="GO" id="GO:0005634">
    <property type="term" value="C:nucleus"/>
    <property type="evidence" value="ECO:0007669"/>
    <property type="project" value="UniProtKB-SubCell"/>
</dbReference>
<protein>
    <submittedName>
        <fullName evidence="12">Chromatin remodeling complex WSTF-ISWI, small subunit</fullName>
    </submittedName>
</protein>
<dbReference type="InterPro" id="IPR000330">
    <property type="entry name" value="SNF2_N"/>
</dbReference>
<feature type="compositionally biased region" description="Basic and acidic residues" evidence="9">
    <location>
        <begin position="167"/>
        <end position="178"/>
    </location>
</feature>
<feature type="compositionally biased region" description="Low complexity" evidence="9">
    <location>
        <begin position="18"/>
        <end position="32"/>
    </location>
</feature>
<evidence type="ECO:0000256" key="8">
    <source>
        <dbReference type="ARBA" id="ARBA00023242"/>
    </source>
</evidence>
<accession>A0A0P1BMC3</accession>
<organism evidence="12 13">
    <name type="scientific">Ceraceosorus bombacis</name>
    <dbReference type="NCBI Taxonomy" id="401625"/>
    <lineage>
        <taxon>Eukaryota</taxon>
        <taxon>Fungi</taxon>
        <taxon>Dikarya</taxon>
        <taxon>Basidiomycota</taxon>
        <taxon>Ustilaginomycotina</taxon>
        <taxon>Exobasidiomycetes</taxon>
        <taxon>Ceraceosorales</taxon>
        <taxon>Ceraceosoraceae</taxon>
        <taxon>Ceraceosorus</taxon>
    </lineage>
</organism>
<dbReference type="GO" id="GO:0031508">
    <property type="term" value="P:pericentric heterochromatin formation"/>
    <property type="evidence" value="ECO:0007669"/>
    <property type="project" value="TreeGrafter"/>
</dbReference>
<keyword evidence="7" id="KW-0175">Coiled coil</keyword>
<dbReference type="InterPro" id="IPR014001">
    <property type="entry name" value="Helicase_ATP-bd"/>
</dbReference>
<dbReference type="GO" id="GO:0005721">
    <property type="term" value="C:pericentric heterochromatin"/>
    <property type="evidence" value="ECO:0007669"/>
    <property type="project" value="TreeGrafter"/>
</dbReference>
<dbReference type="Proteomes" id="UP000054845">
    <property type="component" value="Unassembled WGS sequence"/>
</dbReference>
<reference evidence="12 13" key="1">
    <citation type="submission" date="2014-09" db="EMBL/GenBank/DDBJ databases">
        <authorList>
            <person name="Magalhaes I.L.F."/>
            <person name="Oliveira U."/>
            <person name="Santos F.R."/>
            <person name="Vidigal T.H.D.A."/>
            <person name="Brescovit A.D."/>
            <person name="Santos A.J."/>
        </authorList>
    </citation>
    <scope>NUCLEOTIDE SEQUENCE [LARGE SCALE GENOMIC DNA]</scope>
</reference>
<feature type="compositionally biased region" description="Basic and acidic residues" evidence="9">
    <location>
        <begin position="99"/>
        <end position="117"/>
    </location>
</feature>
<dbReference type="EMBL" id="CCYA01000265">
    <property type="protein sequence ID" value="CEH17841.1"/>
    <property type="molecule type" value="Genomic_DNA"/>
</dbReference>
<sequence length="982" mass="110281">MSASTSKTNSRAGSSDTLKLAKAADAAGDDGLNTPPPRTSSPAAAANGGRSFAEQSAGRGRPRASKEQTVDPKEEEARRKKLNFLLQKSGVYSKIMQQKMDKEREKRLAAEKKKRSEASSSKDVGKSHADSSENVKRGEGGLNGASDARRTTRGGDQHKAAPLPKRNRNDAPRKKEGYELSNYIDEDVVKAAAAAKTDSDDAKASKKRKTENGNGVVVKSEGEAQTESAQQEDEDEEDVKGRQPALITGATMRKYQLAGLEWMVSLYENGLNGILADEMGLGKTLQTISFFAYLKSKNVWGPFLVVAPKSTTLNWLREIQKFSPSIPGLCYMGSKEERRVLRSQHLRKPGTVQEKSRFPVVITSYEAAIADRVALAQHDWKFLVVDEGHRIKNMESKLITELKKYRTANRLLLTGTPLHNNLRELWSLLNFILPDIFDDLATFESWFDFDGLHDGESSAFLTQDYRKNVVEQLHAILKPFLLRRTKDDVENLPPKKEYLLYAPLTAEQKQLYDAVTDRTIRRVLLERKTGMSWDEIVKVRPDCRKWASLDKDGKSIQGPLYGNPEDGYAVRSESLSEDEVEESTSVGKRRAQKEQGSGDRKGRARRAKKNITYDEHRLSDDAWAEKIEAESSDEEQVDPIVDPADVAHQGKLHAIQEARRVINDMKMSNTAMLLRQICCHPYEVDWPKDENGHEIISDGLINASGKMLMLNRLLERLFKGGHKVLIFSQFTKILDIIEDWAQEDKSWNTFRIDGNTSLQDREDQMNAFNNEKGPDAVNLFLLSTRAGGLGINLIAADTVIFYDSDWNPQADLQAQDRAHRIGQTKPVLVLRLVAANTFEQRILRRATAKRQLEKMVMAEDQFRGISLDAMKSIRSGRQNQKYTISDVFMRLEPEKVQLAGKGDQIISDANLEMLLDRSPEAFKRKSGWVTSRQGKTLAGGAQNEDDEAQMAFEVTETDAKQDESEDRELKQLYGDTSKGGYD</sequence>